<dbReference type="Pfam" id="PF03022">
    <property type="entry name" value="MRJP"/>
    <property type="match status" value="1"/>
</dbReference>
<keyword evidence="4" id="KW-1185">Reference proteome</keyword>
<organism evidence="3 4">
    <name type="scientific">Olleya sediminilitoris</name>
    <dbReference type="NCBI Taxonomy" id="2795739"/>
    <lineage>
        <taxon>Bacteria</taxon>
        <taxon>Pseudomonadati</taxon>
        <taxon>Bacteroidota</taxon>
        <taxon>Flavobacteriia</taxon>
        <taxon>Flavobacteriales</taxon>
        <taxon>Flavobacteriaceae</taxon>
    </lineage>
</organism>
<dbReference type="Gene3D" id="2.120.10.30">
    <property type="entry name" value="TolB, C-terminal domain"/>
    <property type="match status" value="1"/>
</dbReference>
<dbReference type="Proteomes" id="UP000605013">
    <property type="component" value="Unassembled WGS sequence"/>
</dbReference>
<sequence>MKKILILSAIALCTIACKTDKKQSNITTEVATKTDTLPVITEVAQFTGQQVTGVTVSETGRMFVNFPRWRPTVKHSVTEIVNGQSIPFPNKNWNNWTEDATVTDSTFVAVQSVVASQNELFVVDTRNPMFKGVISNPKIFVFDLQKNALKQTFTLTNDVFFKDSYINDVRIDRKNNVAYFTDSGHAGLIILNLESGIFKRVLTDHKSTTAEVDHLTINGKQWVNTVHSDGIALNQIDNTLYFHALTGYTLYAVSTDVLINGTDQQIEAAVEVVDKTAAPDGMIFDQSGNLYYADLENNAILKRDLNGKTTTIAKGDLVRWADTFSIYNDTLYYTNSRINEISGPIPTMTFQVNKISLK</sequence>
<evidence type="ECO:0000313" key="4">
    <source>
        <dbReference type="Proteomes" id="UP000605013"/>
    </source>
</evidence>
<evidence type="ECO:0000256" key="1">
    <source>
        <dbReference type="ARBA" id="ARBA00004613"/>
    </source>
</evidence>
<proteinExistence type="predicted"/>
<dbReference type="SUPFAM" id="SSF101898">
    <property type="entry name" value="NHL repeat"/>
    <property type="match status" value="1"/>
</dbReference>
<accession>A0ABS1WKU5</accession>
<dbReference type="InterPro" id="IPR017996">
    <property type="entry name" value="MRJP/yellow-related"/>
</dbReference>
<comment type="caution">
    <text evidence="3">The sequence shown here is derived from an EMBL/GenBank/DDBJ whole genome shotgun (WGS) entry which is preliminary data.</text>
</comment>
<gene>
    <name evidence="3" type="ORF">JAO71_08000</name>
</gene>
<dbReference type="PANTHER" id="PTHR10009:SF18">
    <property type="entry name" value="PROTEIN YELLOW-LIKE PROTEIN"/>
    <property type="match status" value="1"/>
</dbReference>
<comment type="subcellular location">
    <subcellularLocation>
        <location evidence="1">Secreted</location>
    </subcellularLocation>
</comment>
<dbReference type="InterPro" id="IPR011042">
    <property type="entry name" value="6-blade_b-propeller_TolB-like"/>
</dbReference>
<evidence type="ECO:0000313" key="3">
    <source>
        <dbReference type="EMBL" id="MBL7559744.1"/>
    </source>
</evidence>
<dbReference type="EMBL" id="JAEMEF010000005">
    <property type="protein sequence ID" value="MBL7559744.1"/>
    <property type="molecule type" value="Genomic_DNA"/>
</dbReference>
<reference evidence="3 4" key="1">
    <citation type="submission" date="2020-12" db="EMBL/GenBank/DDBJ databases">
        <title>Olleya sediminilitoris sp. nov., isolated from a tidal flat.</title>
        <authorList>
            <person name="Park S."/>
            <person name="Yoon J.-H."/>
        </authorList>
    </citation>
    <scope>NUCLEOTIDE SEQUENCE [LARGE SCALE GENOMIC DNA]</scope>
    <source>
        <strain evidence="3 4">YSTF-M6</strain>
    </source>
</reference>
<name>A0ABS1WKU5_9FLAO</name>
<dbReference type="PANTHER" id="PTHR10009">
    <property type="entry name" value="PROTEIN YELLOW-RELATED"/>
    <property type="match status" value="1"/>
</dbReference>
<protein>
    <submittedName>
        <fullName evidence="3">SMP-30/gluconolactonase/LRE family protein</fullName>
    </submittedName>
</protein>
<evidence type="ECO:0000256" key="2">
    <source>
        <dbReference type="ARBA" id="ARBA00022525"/>
    </source>
</evidence>
<keyword evidence="2" id="KW-0964">Secreted</keyword>